<proteinExistence type="inferred from homology"/>
<dbReference type="RefSeq" id="WP_065544347.1">
    <property type="nucleotide sequence ID" value="NZ_CP015405.2"/>
</dbReference>
<evidence type="ECO:0000313" key="10">
    <source>
        <dbReference type="Proteomes" id="UP000092574"/>
    </source>
</evidence>
<comment type="subcellular location">
    <subcellularLocation>
        <location evidence="1 7">Cell membrane</location>
        <topology evidence="1 7">Multi-pass membrane protein</topology>
    </subcellularLocation>
</comment>
<dbReference type="Pfam" id="PF00528">
    <property type="entry name" value="BPD_transp_1"/>
    <property type="match status" value="1"/>
</dbReference>
<organism evidence="9 10">
    <name type="scientific">Blautia pseudococcoides</name>
    <dbReference type="NCBI Taxonomy" id="1796616"/>
    <lineage>
        <taxon>Bacteria</taxon>
        <taxon>Bacillati</taxon>
        <taxon>Bacillota</taxon>
        <taxon>Clostridia</taxon>
        <taxon>Lachnospirales</taxon>
        <taxon>Lachnospiraceae</taxon>
        <taxon>Blautia</taxon>
    </lineage>
</organism>
<feature type="transmembrane region" description="Helical" evidence="7">
    <location>
        <begin position="142"/>
        <end position="160"/>
    </location>
</feature>
<feature type="transmembrane region" description="Helical" evidence="7">
    <location>
        <begin position="75"/>
        <end position="97"/>
    </location>
</feature>
<dbReference type="Proteomes" id="UP000092574">
    <property type="component" value="Chromosome"/>
</dbReference>
<evidence type="ECO:0000256" key="2">
    <source>
        <dbReference type="ARBA" id="ARBA00022448"/>
    </source>
</evidence>
<evidence type="ECO:0000256" key="3">
    <source>
        <dbReference type="ARBA" id="ARBA00022475"/>
    </source>
</evidence>
<keyword evidence="5 7" id="KW-1133">Transmembrane helix</keyword>
<evidence type="ECO:0000256" key="7">
    <source>
        <dbReference type="RuleBase" id="RU363032"/>
    </source>
</evidence>
<dbReference type="AlphaFoldDB" id="A0A1C7IHB4"/>
<evidence type="ECO:0000256" key="4">
    <source>
        <dbReference type="ARBA" id="ARBA00022692"/>
    </source>
</evidence>
<dbReference type="Gene3D" id="1.10.3720.10">
    <property type="entry name" value="MetI-like"/>
    <property type="match status" value="1"/>
</dbReference>
<keyword evidence="2 7" id="KW-0813">Transport</keyword>
<accession>A0A1C7IHB4</accession>
<comment type="similarity">
    <text evidence="7">Belongs to the binding-protein-dependent transport system permease family.</text>
</comment>
<gene>
    <name evidence="9" type="ORF">A4V09_22445</name>
</gene>
<dbReference type="STRING" id="1796616.A4V09_22445"/>
<protein>
    <submittedName>
        <fullName evidence="9">ABC transporter permease</fullName>
    </submittedName>
</protein>
<feature type="transmembrane region" description="Helical" evidence="7">
    <location>
        <begin position="106"/>
        <end position="130"/>
    </location>
</feature>
<keyword evidence="4 7" id="KW-0812">Transmembrane</keyword>
<evidence type="ECO:0000256" key="6">
    <source>
        <dbReference type="ARBA" id="ARBA00023136"/>
    </source>
</evidence>
<dbReference type="GO" id="GO:0005886">
    <property type="term" value="C:plasma membrane"/>
    <property type="evidence" value="ECO:0007669"/>
    <property type="project" value="UniProtKB-SubCell"/>
</dbReference>
<dbReference type="SUPFAM" id="SSF161098">
    <property type="entry name" value="MetI-like"/>
    <property type="match status" value="1"/>
</dbReference>
<dbReference type="CDD" id="cd06261">
    <property type="entry name" value="TM_PBP2"/>
    <property type="match status" value="1"/>
</dbReference>
<keyword evidence="3" id="KW-1003">Cell membrane</keyword>
<evidence type="ECO:0000256" key="1">
    <source>
        <dbReference type="ARBA" id="ARBA00004651"/>
    </source>
</evidence>
<dbReference type="InterPro" id="IPR000515">
    <property type="entry name" value="MetI-like"/>
</dbReference>
<keyword evidence="6 7" id="KW-0472">Membrane</keyword>
<dbReference type="PANTHER" id="PTHR43744">
    <property type="entry name" value="ABC TRANSPORTER PERMEASE PROTEIN MG189-RELATED-RELATED"/>
    <property type="match status" value="1"/>
</dbReference>
<dbReference type="InterPro" id="IPR035906">
    <property type="entry name" value="MetI-like_sf"/>
</dbReference>
<evidence type="ECO:0000256" key="5">
    <source>
        <dbReference type="ARBA" id="ARBA00022989"/>
    </source>
</evidence>
<feature type="transmembrane region" description="Helical" evidence="7">
    <location>
        <begin position="242"/>
        <end position="262"/>
    </location>
</feature>
<dbReference type="PROSITE" id="PS50928">
    <property type="entry name" value="ABC_TM1"/>
    <property type="match status" value="1"/>
</dbReference>
<feature type="transmembrane region" description="Helical" evidence="7">
    <location>
        <begin position="181"/>
        <end position="203"/>
    </location>
</feature>
<keyword evidence="10" id="KW-1185">Reference proteome</keyword>
<feature type="domain" description="ABC transmembrane type-1" evidence="8">
    <location>
        <begin position="71"/>
        <end position="263"/>
    </location>
</feature>
<reference evidence="9" key="1">
    <citation type="submission" date="2017-04" db="EMBL/GenBank/DDBJ databases">
        <title>Complete Genome Sequences of Twelve Strains of a Stable Defined Moderately Diverse Mouse Microbiota 2 (sDMDMm2).</title>
        <authorList>
            <person name="Uchimura Y."/>
            <person name="Wyss M."/>
            <person name="Brugiroux S."/>
            <person name="Limenitakis J.P."/>
            <person name="Stecher B."/>
            <person name="McCoy K.D."/>
            <person name="Macpherson A.J."/>
        </authorList>
    </citation>
    <scope>NUCLEOTIDE SEQUENCE</scope>
    <source>
        <strain evidence="9">YL58</strain>
    </source>
</reference>
<dbReference type="EMBL" id="CP015405">
    <property type="protein sequence ID" value="ANU78263.1"/>
    <property type="molecule type" value="Genomic_DNA"/>
</dbReference>
<feature type="transmembrane region" description="Helical" evidence="7">
    <location>
        <begin position="12"/>
        <end position="32"/>
    </location>
</feature>
<dbReference type="KEGG" id="byl:A4V09_22445"/>
<dbReference type="PANTHER" id="PTHR43744:SF12">
    <property type="entry name" value="ABC TRANSPORTER PERMEASE PROTEIN MG189-RELATED"/>
    <property type="match status" value="1"/>
</dbReference>
<evidence type="ECO:0000259" key="8">
    <source>
        <dbReference type="PROSITE" id="PS50928"/>
    </source>
</evidence>
<sequence length="279" mass="31256">MTRKKGIKNSLVHVVLVLTSFLIAFPFLWMFTNSIKTKNEIWEVPPKVFPSVAQWINYGDALADGTFFKYMWNSAYTAVIITAVILINSAMFAYALVHIHFRGKNILIALIMITYIMPASTTYVPSYVILSKLGLMNTHAGYIFSSCASIFNIFFLRTVFAQISPGIVEAARIDGAGHWKILWKVVSPMSVSSFVTLGLLSFLGSYNSFMWPSLLIHDKEKYLVSMGLQAFFTSEGAYGLKWGTIMAACCVIVFPLLLLFFFGQRWILNGITSDAAVKE</sequence>
<evidence type="ECO:0000313" key="9">
    <source>
        <dbReference type="EMBL" id="ANU78263.1"/>
    </source>
</evidence>
<name>A0A1C7IHB4_9FIRM</name>
<dbReference type="GO" id="GO:0055085">
    <property type="term" value="P:transmembrane transport"/>
    <property type="evidence" value="ECO:0007669"/>
    <property type="project" value="InterPro"/>
</dbReference>